<keyword evidence="2" id="KW-1185">Reference proteome</keyword>
<organism evidence="1 2">
    <name type="scientific">Sporanaerobium hydrogeniformans</name>
    <dbReference type="NCBI Taxonomy" id="3072179"/>
    <lineage>
        <taxon>Bacteria</taxon>
        <taxon>Bacillati</taxon>
        <taxon>Bacillota</taxon>
        <taxon>Clostridia</taxon>
        <taxon>Lachnospirales</taxon>
        <taxon>Lachnospiraceae</taxon>
        <taxon>Sporanaerobium</taxon>
    </lineage>
</organism>
<sequence>MKDYVYDGSFEGLLTTLFYTYKEKDSLCIYKKEDYIPSLIEEVLTIITEEDKADRVYRSLLSKLSFETLTNVYHLYLSDLPQSENLILDYIRLCYQYSATINLAKNNPIIHKVENYTRKVTLEAHRMIGFVRFREIHSGIFYAQIEPDHHILPLIIEHFQKRFSNQYFIIHDLKRELALVYNKQEAYLKDFSPEEKEKLLNFANKDGFEELFKSYYKATTIPERLNERQRRSYMPRRYWKHLFEVSS</sequence>
<name>A0AC61D9V8_9FIRM</name>
<reference evidence="1" key="1">
    <citation type="submission" date="2017-10" db="EMBL/GenBank/DDBJ databases">
        <title>Genome sequence of cellulolytic Lachnospiraceae bacterium XHS1971 isolated from hotspring sediment.</title>
        <authorList>
            <person name="Vasudevan G."/>
            <person name="Joshi A.J."/>
            <person name="Hivarkar S."/>
            <person name="Lanjekar V.B."/>
            <person name="Dhakephalkar P.K."/>
            <person name="Dagar S."/>
        </authorList>
    </citation>
    <scope>NUCLEOTIDE SEQUENCE</scope>
    <source>
        <strain evidence="1">XHS1971</strain>
    </source>
</reference>
<protein>
    <submittedName>
        <fullName evidence="1">DNA metabolism protein</fullName>
    </submittedName>
</protein>
<dbReference type="EMBL" id="PEDL01000026">
    <property type="protein sequence ID" value="PHV69518.1"/>
    <property type="molecule type" value="Genomic_DNA"/>
</dbReference>
<evidence type="ECO:0000313" key="2">
    <source>
        <dbReference type="Proteomes" id="UP000224460"/>
    </source>
</evidence>
<dbReference type="Proteomes" id="UP000224460">
    <property type="component" value="Unassembled WGS sequence"/>
</dbReference>
<gene>
    <name evidence="1" type="ORF">CS063_15455</name>
</gene>
<evidence type="ECO:0000313" key="1">
    <source>
        <dbReference type="EMBL" id="PHV69518.1"/>
    </source>
</evidence>
<accession>A0AC61D9V8</accession>
<comment type="caution">
    <text evidence="1">The sequence shown here is derived from an EMBL/GenBank/DDBJ whole genome shotgun (WGS) entry which is preliminary data.</text>
</comment>
<proteinExistence type="predicted"/>